<gene>
    <name evidence="3" type="ORF">PLBR_LOCUS1171</name>
</gene>
<feature type="compositionally biased region" description="Polar residues" evidence="2">
    <location>
        <begin position="90"/>
        <end position="101"/>
    </location>
</feature>
<evidence type="ECO:0000256" key="2">
    <source>
        <dbReference type="SAM" id="MobiDB-lite"/>
    </source>
</evidence>
<dbReference type="Proteomes" id="UP000290189">
    <property type="component" value="Unassembled WGS sequence"/>
</dbReference>
<name>A0A3P3Y190_PLABS</name>
<evidence type="ECO:0000256" key="1">
    <source>
        <dbReference type="SAM" id="Coils"/>
    </source>
</evidence>
<feature type="compositionally biased region" description="Basic and acidic residues" evidence="2">
    <location>
        <begin position="30"/>
        <end position="43"/>
    </location>
</feature>
<dbReference type="EMBL" id="OVEO01000002">
    <property type="protein sequence ID" value="SPQ93956.1"/>
    <property type="molecule type" value="Genomic_DNA"/>
</dbReference>
<accession>A0A3P3Y190</accession>
<dbReference type="Gene3D" id="1.10.287.1490">
    <property type="match status" value="1"/>
</dbReference>
<evidence type="ECO:0000313" key="3">
    <source>
        <dbReference type="EMBL" id="SPQ93956.1"/>
    </source>
</evidence>
<protein>
    <submittedName>
        <fullName evidence="3">Uncharacterized protein</fullName>
    </submittedName>
</protein>
<evidence type="ECO:0000313" key="4">
    <source>
        <dbReference type="Proteomes" id="UP000290189"/>
    </source>
</evidence>
<reference evidence="3 4" key="1">
    <citation type="submission" date="2018-03" db="EMBL/GenBank/DDBJ databases">
        <authorList>
            <person name="Fogelqvist J."/>
        </authorList>
    </citation>
    <scope>NUCLEOTIDE SEQUENCE [LARGE SCALE GENOMIC DNA]</scope>
</reference>
<proteinExistence type="predicted"/>
<feature type="region of interest" description="Disordered" evidence="2">
    <location>
        <begin position="18"/>
        <end position="43"/>
    </location>
</feature>
<geneLocation type="mitochondrion" evidence="3"/>
<keyword evidence="3" id="KW-0496">Mitochondrion</keyword>
<organism evidence="3 4">
    <name type="scientific">Plasmodiophora brassicae</name>
    <name type="common">Clubroot disease agent</name>
    <dbReference type="NCBI Taxonomy" id="37360"/>
    <lineage>
        <taxon>Eukaryota</taxon>
        <taxon>Sar</taxon>
        <taxon>Rhizaria</taxon>
        <taxon>Endomyxa</taxon>
        <taxon>Phytomyxea</taxon>
        <taxon>Plasmodiophorida</taxon>
        <taxon>Plasmodiophoridae</taxon>
        <taxon>Plasmodiophora</taxon>
    </lineage>
</organism>
<feature type="coiled-coil region" evidence="1">
    <location>
        <begin position="420"/>
        <end position="567"/>
    </location>
</feature>
<sequence length="885" mass="99660">MLWMNEEGARLHWVMTSPTESAPKPRRRSLHEMEQAKNAKKEEHTRFVESLLVEMDGNKKKMIRDTLKTQVKVAGMPQQRHPRSARTDRSGNGISPTESKPLSVTSVFNHYCRGYLPPGQTFAYIEKKSQVMDLKHFNDFLRDFGLHPGCFESREEVNILFRKLNLMSKKHESRVELSRAQFEVFIQGVLSFKAPSHQRGMSSEDALNTWRRHKLSGDQSHWMNLQTLTEEPLEPMDTITEADDAGKVADDVLDVAEDDPPSDVVESLGDLQAIDDVEQQTWTTKSDKVVELSQKVSILAMQLDQRNDLLREMHLLHMLYVPDARAPDPALARHPAEDIVSGSCEAAALEQALDRERAELQSCMDWARQGLRQADVDKNVLKQDVSELKGRIVNDDHDKKELCHDLEEVQSARWQATDSIDDLLQQLQDARLTTSRLQSDLESVNATSARDIAEGRHCIDTLRNTIADLNARLHEKTSDADRLTVELQRAQEVAANTAGELDRALADYTKVRHDLDSAERQVAALQFNLDNEVREHQNVADDRARMLIEHEAALESARQEHDLLQERAIAKVQQDLHRECERFLQKQSESDDEIARLHHQVDDTRAALEASQAKVAALESERGTAFERLRAATAESAIKATALDAAMAENVDLVAKLRQAIDANAQLIASNRNDNQRQCDLMAALRTEIDQKQQLAAQLGDLRSDHERLAALTDQLQGDLLKKSQEINRLVQAGKETQQTMSAKLQEATIRFEEDLQTERARLEQVEASHATTATGLHAEITNLKREESALRFGVADRDATIRDLTWSLTTSTNALADSEGRRAQLEAMVASRDAQIGELRSTLAAESLARQRQRDQCADVRRQLQQAHSTIAGALDGINLAIVE</sequence>
<dbReference type="AlphaFoldDB" id="A0A3P3Y190"/>
<feature type="region of interest" description="Disordered" evidence="2">
    <location>
        <begin position="73"/>
        <end position="101"/>
    </location>
</feature>
<keyword evidence="1" id="KW-0175">Coiled coil</keyword>